<sequence length="1234" mass="143445">MPNTREIILSALEWLTKKLTVQSSASGKVALKTTDLLEDLTPRVDPVSTKNYCDAIHWALQRPNVLNIALSGPYGSGKSTILSSLQANDKGHKFLYISLASFKDTSLVQDSSIIGPRLPGETRREFMEEQQLIHEIHKQIELSILQQMLYKVSGSELPQSRFKRIISLSGKMMWAQAVYILFFLMSAVFLFNKTFRDDLYHWKHMSFILEVLLLVATMIIFSAGVIYIGRAIINFLYTSKFSKINLTSGEIEISKDIDGSVLNKYLDEIIYFFEKTKYDVVIIEDLDRFNDPEIFTKLREINMMINNSEQIHPMRVKFIYAIKDDIFQDKNRTKFFDFIIPVIPHLTAANSLDVLLPKMAKLNLNPPFNQKFLYDIMLFVDDMRILINTYNEFVLYQHNLKHPENQLVPEKLFGIMVYKNLFPNDFAKLHIREGDIPNTFDRKASYIIEQSKILDAEMLEIEEQLEKNGLEKLQNLAELRKVFIMALISTFPTALAIEVSGRKTFTELQQETVFDELRLIPNIHYYTRTLNDTQTPSKISFAEVERKADAGDYVQRRQIIISSAQDNQGKLRNRRDEIAQMLKRINSAPLKSLFKDNKKAHEFFPTLVKKPILRYLISGGYIDEMYEIYISHFYNKSLTATDLVFLKKLKNLEKSNYAYSIQKPVELLHRMADEDFLLEEALNFKLLDFLIQNKATYSIPYNNIFKLLADDSTTSLEFTRGYLSITKNITGFIEKITTAYPKFWWTVRSLTKYGVDQQLLIMTTMIKHCDMNTIHAQNTDESIKHYLQGDTTDFILQFPNKKDHHRVMNTVRNLNVHFQHMTSAAFSSPLFKSIYEQKFFTVSYDMIKLMFRFCVGKNPIAMEEFENANLTTIKKYNCQPLFEHIEYHLDLYVSLVSLEMENNKNESVEIIKMMLSKLKNEENRLKVIEHQKTTLPSFKDIDVSLWSTLVENNKILSKWKNIEQYYVEKGGLDQEMIMYINKTKTSMLLWVDDIDITINSKAHELLLSIINEPKITDTAFTMLIGKIRYKFEAEDIFSSAPEAHLRMLIDNGNIVLNSFNFNALSTFENDLKIALVKKNFSSFSKQSEIFSLVSQEWVRLIQLKPTNTQKEKIISMIPISSITGYFLANQLTKLLLAKNGKRTEFDFIVKLFGFGNNPMDKVKLLNLYGENYSKEQLRELLLAMGGKYEKISPGSFPRLDANPDHKRMLSLLYDKKLVKEFPLRNNKFVVLPAK</sequence>
<dbReference type="InterPro" id="IPR027417">
    <property type="entry name" value="P-loop_NTPase"/>
</dbReference>
<feature type="transmembrane region" description="Helical" evidence="1">
    <location>
        <begin position="173"/>
        <end position="191"/>
    </location>
</feature>
<reference evidence="3 4" key="1">
    <citation type="submission" date="2019-03" db="EMBL/GenBank/DDBJ databases">
        <title>Genomic Encyclopedia of Type Strains, Phase IV (KMG-IV): sequencing the most valuable type-strain genomes for metagenomic binning, comparative biology and taxonomic classification.</title>
        <authorList>
            <person name="Goeker M."/>
        </authorList>
    </citation>
    <scope>NUCLEOTIDE SEQUENCE [LARGE SCALE GENOMIC DNA]</scope>
    <source>
        <strain evidence="3 4">DSM 103236</strain>
    </source>
</reference>
<gene>
    <name evidence="3" type="ORF">EV200_105283</name>
</gene>
<proteinExistence type="predicted"/>
<dbReference type="OrthoDB" id="1701659at2"/>
<feature type="transmembrane region" description="Helical" evidence="1">
    <location>
        <begin position="211"/>
        <end position="233"/>
    </location>
</feature>
<dbReference type="EMBL" id="SLWO01000005">
    <property type="protein sequence ID" value="TCO23809.1"/>
    <property type="molecule type" value="Genomic_DNA"/>
</dbReference>
<keyword evidence="1" id="KW-0472">Membrane</keyword>
<organism evidence="3 4">
    <name type="scientific">Pedobacter psychrotolerans</name>
    <dbReference type="NCBI Taxonomy" id="1843235"/>
    <lineage>
        <taxon>Bacteria</taxon>
        <taxon>Pseudomonadati</taxon>
        <taxon>Bacteroidota</taxon>
        <taxon>Sphingobacteriia</taxon>
        <taxon>Sphingobacteriales</taxon>
        <taxon>Sphingobacteriaceae</taxon>
        <taxon>Pedobacter</taxon>
    </lineage>
</organism>
<evidence type="ECO:0000313" key="3">
    <source>
        <dbReference type="EMBL" id="TCO23809.1"/>
    </source>
</evidence>
<name>A0A4R2H9P6_9SPHI</name>
<protein>
    <recommendedName>
        <fullName evidence="2">YobI-like P-loop NTPase domain-containing protein</fullName>
    </recommendedName>
</protein>
<dbReference type="AlphaFoldDB" id="A0A4R2H9P6"/>
<evidence type="ECO:0000313" key="4">
    <source>
        <dbReference type="Proteomes" id="UP000295684"/>
    </source>
</evidence>
<dbReference type="SUPFAM" id="SSF52540">
    <property type="entry name" value="P-loop containing nucleoside triphosphate hydrolases"/>
    <property type="match status" value="1"/>
</dbReference>
<dbReference type="InterPro" id="IPR048428">
    <property type="entry name" value="YobI-NTPase"/>
</dbReference>
<keyword evidence="1" id="KW-1133">Transmembrane helix</keyword>
<dbReference type="Proteomes" id="UP000295684">
    <property type="component" value="Unassembled WGS sequence"/>
</dbReference>
<dbReference type="Pfam" id="PF20693">
    <property type="entry name" value="YobI-ATPase"/>
    <property type="match status" value="1"/>
</dbReference>
<comment type="caution">
    <text evidence="3">The sequence shown here is derived from an EMBL/GenBank/DDBJ whole genome shotgun (WGS) entry which is preliminary data.</text>
</comment>
<dbReference type="RefSeq" id="WP_132533830.1">
    <property type="nucleotide sequence ID" value="NZ_BMJO01000005.1"/>
</dbReference>
<evidence type="ECO:0000256" key="1">
    <source>
        <dbReference type="SAM" id="Phobius"/>
    </source>
</evidence>
<feature type="domain" description="YobI-like P-loop NTPase" evidence="2">
    <location>
        <begin position="52"/>
        <end position="436"/>
    </location>
</feature>
<keyword evidence="1" id="KW-0812">Transmembrane</keyword>
<accession>A0A4R2H9P6</accession>
<evidence type="ECO:0000259" key="2">
    <source>
        <dbReference type="Pfam" id="PF20693"/>
    </source>
</evidence>